<sequence length="269" mass="30309">MVRQTQGYCIEEERNALLEIKASHRKSYDSKMDHFLPTWVDYGSNTPRNGGGNCCDWERVNCNTTTGHVIELSLYNLRGAINLYIESRSKFWPLNFSLFLHFKELKSLNLSYDFLDKEVVKTGLERLSSLKKLEVLDLSWNDDIDNGILPALKTLSSLKILVLGSTNLNGNFPISEFAALENLEMLDLSICPFNGTFEIQGSERVSILRKLKILNLRFSGFNENIITSLNTLSSLTSLDLSENPMSGPFPAQDHHKCTTTNTNTTATTS</sequence>
<accession>A0AAU9M232</accession>
<evidence type="ECO:0000313" key="6">
    <source>
        <dbReference type="EMBL" id="CAH1420185.1"/>
    </source>
</evidence>
<dbReference type="PANTHER" id="PTHR48060:SF17">
    <property type="entry name" value="LRR RECEPTOR-LIKE SERINE_THREONINE-PROTEIN KINASE IRK-RELATED"/>
    <property type="match status" value="1"/>
</dbReference>
<dbReference type="InterPro" id="IPR001611">
    <property type="entry name" value="Leu-rich_rpt"/>
</dbReference>
<evidence type="ECO:0000256" key="1">
    <source>
        <dbReference type="ARBA" id="ARBA00022614"/>
    </source>
</evidence>
<keyword evidence="7" id="KW-1185">Reference proteome</keyword>
<evidence type="ECO:0000256" key="4">
    <source>
        <dbReference type="SAM" id="MobiDB-lite"/>
    </source>
</evidence>
<dbReference type="InterPro" id="IPR032675">
    <property type="entry name" value="LRR_dom_sf"/>
</dbReference>
<reference evidence="6 7" key="1">
    <citation type="submission" date="2022-01" db="EMBL/GenBank/DDBJ databases">
        <authorList>
            <person name="Xiong W."/>
            <person name="Schranz E."/>
        </authorList>
    </citation>
    <scope>NUCLEOTIDE SEQUENCE [LARGE SCALE GENOMIC DNA]</scope>
</reference>
<keyword evidence="2" id="KW-0732">Signal</keyword>
<dbReference type="SUPFAM" id="SSF52058">
    <property type="entry name" value="L domain-like"/>
    <property type="match status" value="1"/>
</dbReference>
<evidence type="ECO:0000256" key="3">
    <source>
        <dbReference type="ARBA" id="ARBA00022737"/>
    </source>
</evidence>
<dbReference type="Pfam" id="PF08263">
    <property type="entry name" value="LRRNT_2"/>
    <property type="match status" value="1"/>
</dbReference>
<dbReference type="EMBL" id="CAKMRJ010000883">
    <property type="protein sequence ID" value="CAH1420185.1"/>
    <property type="molecule type" value="Genomic_DNA"/>
</dbReference>
<dbReference type="Proteomes" id="UP001157418">
    <property type="component" value="Unassembled WGS sequence"/>
</dbReference>
<dbReference type="InterPro" id="IPR053211">
    <property type="entry name" value="DNA_repair-toleration"/>
</dbReference>
<dbReference type="Gene3D" id="3.80.10.10">
    <property type="entry name" value="Ribonuclease Inhibitor"/>
    <property type="match status" value="2"/>
</dbReference>
<dbReference type="AlphaFoldDB" id="A0AAU9M232"/>
<evidence type="ECO:0000256" key="2">
    <source>
        <dbReference type="ARBA" id="ARBA00022729"/>
    </source>
</evidence>
<gene>
    <name evidence="6" type="ORF">LVIROSA_LOCUS7671</name>
</gene>
<feature type="region of interest" description="Disordered" evidence="4">
    <location>
        <begin position="243"/>
        <end position="269"/>
    </location>
</feature>
<comment type="caution">
    <text evidence="6">The sequence shown here is derived from an EMBL/GenBank/DDBJ whole genome shotgun (WGS) entry which is preliminary data.</text>
</comment>
<keyword evidence="3" id="KW-0677">Repeat</keyword>
<feature type="compositionally biased region" description="Low complexity" evidence="4">
    <location>
        <begin position="258"/>
        <end position="269"/>
    </location>
</feature>
<dbReference type="PANTHER" id="PTHR48060">
    <property type="entry name" value="DNA DAMAGE-REPAIR/TOLERATION PROTEIN DRT100"/>
    <property type="match status" value="1"/>
</dbReference>
<organism evidence="6 7">
    <name type="scientific">Lactuca virosa</name>
    <dbReference type="NCBI Taxonomy" id="75947"/>
    <lineage>
        <taxon>Eukaryota</taxon>
        <taxon>Viridiplantae</taxon>
        <taxon>Streptophyta</taxon>
        <taxon>Embryophyta</taxon>
        <taxon>Tracheophyta</taxon>
        <taxon>Spermatophyta</taxon>
        <taxon>Magnoliopsida</taxon>
        <taxon>eudicotyledons</taxon>
        <taxon>Gunneridae</taxon>
        <taxon>Pentapetalae</taxon>
        <taxon>asterids</taxon>
        <taxon>campanulids</taxon>
        <taxon>Asterales</taxon>
        <taxon>Asteraceae</taxon>
        <taxon>Cichorioideae</taxon>
        <taxon>Cichorieae</taxon>
        <taxon>Lactucinae</taxon>
        <taxon>Lactuca</taxon>
    </lineage>
</organism>
<dbReference type="InterPro" id="IPR013210">
    <property type="entry name" value="LRR_N_plant-typ"/>
</dbReference>
<proteinExistence type="predicted"/>
<evidence type="ECO:0000259" key="5">
    <source>
        <dbReference type="Pfam" id="PF08263"/>
    </source>
</evidence>
<name>A0AAU9M232_9ASTR</name>
<dbReference type="Pfam" id="PF00560">
    <property type="entry name" value="LRR_1"/>
    <property type="match status" value="1"/>
</dbReference>
<evidence type="ECO:0000313" key="7">
    <source>
        <dbReference type="Proteomes" id="UP001157418"/>
    </source>
</evidence>
<protein>
    <recommendedName>
        <fullName evidence="5">Leucine-rich repeat-containing N-terminal plant-type domain-containing protein</fullName>
    </recommendedName>
</protein>
<keyword evidence="1" id="KW-0433">Leucine-rich repeat</keyword>
<feature type="domain" description="Leucine-rich repeat-containing N-terminal plant-type" evidence="5">
    <location>
        <begin position="11"/>
        <end position="63"/>
    </location>
</feature>